<dbReference type="RefSeq" id="XP_001449460.1">
    <property type="nucleotide sequence ID" value="XM_001449423.1"/>
</dbReference>
<dbReference type="Pfam" id="PF00170">
    <property type="entry name" value="bZIP_1"/>
    <property type="match status" value="1"/>
</dbReference>
<dbReference type="AlphaFoldDB" id="A0DG96"/>
<dbReference type="Gene3D" id="1.20.5.170">
    <property type="match status" value="1"/>
</dbReference>
<dbReference type="InterPro" id="IPR046347">
    <property type="entry name" value="bZIP_sf"/>
</dbReference>
<dbReference type="InterPro" id="IPR004827">
    <property type="entry name" value="bZIP"/>
</dbReference>
<dbReference type="HOGENOM" id="CLU_1753250_0_0_1"/>
<sequence length="149" mass="17871">MKLAKNRQSARDSRKRRKIDVELFEIKVTELSKQIQVLQKNLDQQNIFITDCVNILKCNNKINFLMLPQKNNKVHLINLIMPSLQVNYLQIQISDFNLSSKNLFQTLSKYITKKYLQILEEQFWVNSEKRDCLCKLIFNTWFIMSYHLI</sequence>
<evidence type="ECO:0000259" key="1">
    <source>
        <dbReference type="Pfam" id="PF00170"/>
    </source>
</evidence>
<dbReference type="KEGG" id="ptm:GSPATT00002192001"/>
<feature type="domain" description="BZIP" evidence="1">
    <location>
        <begin position="2"/>
        <end position="44"/>
    </location>
</feature>
<reference evidence="2 3" key="1">
    <citation type="journal article" date="2006" name="Nature">
        <title>Global trends of whole-genome duplications revealed by the ciliate Paramecium tetraurelia.</title>
        <authorList>
            <consortium name="Genoscope"/>
            <person name="Aury J.-M."/>
            <person name="Jaillon O."/>
            <person name="Duret L."/>
            <person name="Noel B."/>
            <person name="Jubin C."/>
            <person name="Porcel B.M."/>
            <person name="Segurens B."/>
            <person name="Daubin V."/>
            <person name="Anthouard V."/>
            <person name="Aiach N."/>
            <person name="Arnaiz O."/>
            <person name="Billaut A."/>
            <person name="Beisson J."/>
            <person name="Blanc I."/>
            <person name="Bouhouche K."/>
            <person name="Camara F."/>
            <person name="Duharcourt S."/>
            <person name="Guigo R."/>
            <person name="Gogendeau D."/>
            <person name="Katinka M."/>
            <person name="Keller A.-M."/>
            <person name="Kissmehl R."/>
            <person name="Klotz C."/>
            <person name="Koll F."/>
            <person name="Le Moue A."/>
            <person name="Lepere C."/>
            <person name="Malinsky S."/>
            <person name="Nowacki M."/>
            <person name="Nowak J.K."/>
            <person name="Plattner H."/>
            <person name="Poulain J."/>
            <person name="Ruiz F."/>
            <person name="Serrano V."/>
            <person name="Zagulski M."/>
            <person name="Dessen P."/>
            <person name="Betermier M."/>
            <person name="Weissenbach J."/>
            <person name="Scarpelli C."/>
            <person name="Schachter V."/>
            <person name="Sperling L."/>
            <person name="Meyer E."/>
            <person name="Cohen J."/>
            <person name="Wincker P."/>
        </authorList>
    </citation>
    <scope>NUCLEOTIDE SEQUENCE [LARGE SCALE GENOMIC DNA]</scope>
    <source>
        <strain evidence="2 3">Stock d4-2</strain>
    </source>
</reference>
<evidence type="ECO:0000313" key="3">
    <source>
        <dbReference type="Proteomes" id="UP000000600"/>
    </source>
</evidence>
<dbReference type="InParanoid" id="A0DG96"/>
<protein>
    <recommendedName>
        <fullName evidence="1">BZIP domain-containing protein</fullName>
    </recommendedName>
</protein>
<proteinExistence type="predicted"/>
<dbReference type="EMBL" id="CT868429">
    <property type="protein sequence ID" value="CAK82063.1"/>
    <property type="molecule type" value="Genomic_DNA"/>
</dbReference>
<dbReference type="GeneID" id="5035245"/>
<keyword evidence="3" id="KW-1185">Reference proteome</keyword>
<organism evidence="2 3">
    <name type="scientific">Paramecium tetraurelia</name>
    <dbReference type="NCBI Taxonomy" id="5888"/>
    <lineage>
        <taxon>Eukaryota</taxon>
        <taxon>Sar</taxon>
        <taxon>Alveolata</taxon>
        <taxon>Ciliophora</taxon>
        <taxon>Intramacronucleata</taxon>
        <taxon>Oligohymenophorea</taxon>
        <taxon>Peniculida</taxon>
        <taxon>Parameciidae</taxon>
        <taxon>Paramecium</taxon>
    </lineage>
</organism>
<name>A0DG96_PARTE</name>
<dbReference type="OrthoDB" id="674948at2759"/>
<gene>
    <name evidence="2" type="ORF">GSPATT00002192001</name>
</gene>
<dbReference type="GO" id="GO:0003700">
    <property type="term" value="F:DNA-binding transcription factor activity"/>
    <property type="evidence" value="ECO:0007669"/>
    <property type="project" value="InterPro"/>
</dbReference>
<evidence type="ECO:0000313" key="2">
    <source>
        <dbReference type="EMBL" id="CAK82063.1"/>
    </source>
</evidence>
<dbReference type="SUPFAM" id="SSF57959">
    <property type="entry name" value="Leucine zipper domain"/>
    <property type="match status" value="1"/>
</dbReference>
<dbReference type="Proteomes" id="UP000000600">
    <property type="component" value="Unassembled WGS sequence"/>
</dbReference>
<accession>A0DG96</accession>